<evidence type="ECO:0000256" key="3">
    <source>
        <dbReference type="ARBA" id="ARBA00022737"/>
    </source>
</evidence>
<keyword evidence="4" id="KW-0770">Synapse</keyword>
<dbReference type="Gene3D" id="1.20.5.110">
    <property type="match status" value="2"/>
</dbReference>
<keyword evidence="10" id="KW-1185">Reference proteome</keyword>
<dbReference type="GO" id="GO:0005886">
    <property type="term" value="C:plasma membrane"/>
    <property type="evidence" value="ECO:0007669"/>
    <property type="project" value="TreeGrafter"/>
</dbReference>
<evidence type="ECO:0000256" key="7">
    <source>
        <dbReference type="SAM" id="MobiDB-lite"/>
    </source>
</evidence>
<dbReference type="PROSITE" id="PS50192">
    <property type="entry name" value="T_SNARE"/>
    <property type="match status" value="2"/>
</dbReference>
<dbReference type="CDD" id="cd15889">
    <property type="entry name" value="SNARE_SNAP25N_23N"/>
    <property type="match status" value="1"/>
</dbReference>
<evidence type="ECO:0000313" key="10">
    <source>
        <dbReference type="Proteomes" id="UP000675881"/>
    </source>
</evidence>
<evidence type="ECO:0000313" key="9">
    <source>
        <dbReference type="EMBL" id="CAF2969980.1"/>
    </source>
</evidence>
<evidence type="ECO:0000259" key="8">
    <source>
        <dbReference type="PROSITE" id="PS50192"/>
    </source>
</evidence>
<comment type="subcellular location">
    <subcellularLocation>
        <location evidence="6">Synapse</location>
        <location evidence="6">Synaptosome</location>
    </subcellularLocation>
</comment>
<evidence type="ECO:0000256" key="6">
    <source>
        <dbReference type="ARBA" id="ARBA00034102"/>
    </source>
</evidence>
<dbReference type="PANTHER" id="PTHR19305:SF14">
    <property type="entry name" value="SYNAPTOSOMAL-ASSOCIATED PROTEIN-RELATED"/>
    <property type="match status" value="1"/>
</dbReference>
<reference evidence="9" key="1">
    <citation type="submission" date="2021-02" db="EMBL/GenBank/DDBJ databases">
        <authorList>
            <person name="Bekaert M."/>
        </authorList>
    </citation>
    <scope>NUCLEOTIDE SEQUENCE</scope>
    <source>
        <strain evidence="9">IoA-00</strain>
    </source>
</reference>
<sequence>MSKQPQQQEEEPPVLTELESLQLKCNDITDTSLESTRRMKNMCEEAKDCGIKTLVMLDDQGEQLEKFESGMDNINSDMRLAEQALRSMDLLCGIFPKFWKKSGGFKEDDAVWGDQKQVGGSAPPPPGVEIPNGAFVAKITNDAREDEMEENMEQVSSMIGNLRNMANDMGGELSNQNAQLDRINVKAGSDITRVKMANDKARSLMK</sequence>
<dbReference type="EMBL" id="HG994585">
    <property type="protein sequence ID" value="CAF2969980.1"/>
    <property type="molecule type" value="Genomic_DNA"/>
</dbReference>
<organism evidence="9 10">
    <name type="scientific">Lepeophtheirus salmonis</name>
    <name type="common">Salmon louse</name>
    <name type="synonym">Caligus salmonis</name>
    <dbReference type="NCBI Taxonomy" id="72036"/>
    <lineage>
        <taxon>Eukaryota</taxon>
        <taxon>Metazoa</taxon>
        <taxon>Ecdysozoa</taxon>
        <taxon>Arthropoda</taxon>
        <taxon>Crustacea</taxon>
        <taxon>Multicrustacea</taxon>
        <taxon>Hexanauplia</taxon>
        <taxon>Copepoda</taxon>
        <taxon>Siphonostomatoida</taxon>
        <taxon>Caligidae</taxon>
        <taxon>Lepeophtheirus</taxon>
    </lineage>
</organism>
<name>A0A7R8HAP7_LEPSM</name>
<dbReference type="GO" id="GO:0043005">
    <property type="term" value="C:neuron projection"/>
    <property type="evidence" value="ECO:0007669"/>
    <property type="project" value="UniProtKB-KW"/>
</dbReference>
<feature type="region of interest" description="Disordered" evidence="7">
    <location>
        <begin position="1"/>
        <end position="20"/>
    </location>
</feature>
<keyword evidence="2" id="KW-0771">Synaptosome</keyword>
<evidence type="ECO:0000256" key="1">
    <source>
        <dbReference type="ARBA" id="ARBA00009480"/>
    </source>
</evidence>
<dbReference type="GO" id="GO:0031201">
    <property type="term" value="C:SNARE complex"/>
    <property type="evidence" value="ECO:0007669"/>
    <property type="project" value="TreeGrafter"/>
</dbReference>
<dbReference type="FunFam" id="1.20.5.110:FF:000007">
    <property type="entry name" value="Synaptosomal-associated protein"/>
    <property type="match status" value="1"/>
</dbReference>
<dbReference type="InterPro" id="IPR000727">
    <property type="entry name" value="T_SNARE_dom"/>
</dbReference>
<keyword evidence="3" id="KW-0677">Repeat</keyword>
<dbReference type="OrthoDB" id="19261at2759"/>
<protein>
    <submittedName>
        <fullName evidence="9">SNAP25</fullName>
    </submittedName>
</protein>
<evidence type="ECO:0000256" key="2">
    <source>
        <dbReference type="ARBA" id="ARBA00022599"/>
    </source>
</evidence>
<dbReference type="PANTHER" id="PTHR19305">
    <property type="entry name" value="SYNAPTOSOMAL ASSOCIATED PROTEIN"/>
    <property type="match status" value="1"/>
</dbReference>
<proteinExistence type="inferred from homology"/>
<feature type="domain" description="T-SNARE coiled-coil homology" evidence="8">
    <location>
        <begin position="26"/>
        <end position="88"/>
    </location>
</feature>
<dbReference type="GO" id="GO:0005484">
    <property type="term" value="F:SNAP receptor activity"/>
    <property type="evidence" value="ECO:0007669"/>
    <property type="project" value="TreeGrafter"/>
</dbReference>
<feature type="domain" description="T-SNARE coiled-coil homology" evidence="8">
    <location>
        <begin position="142"/>
        <end position="204"/>
    </location>
</feature>
<keyword evidence="5" id="KW-0175">Coiled coil</keyword>
<gene>
    <name evidence="9" type="ORF">LSAA_11889</name>
</gene>
<dbReference type="SMART" id="SM00397">
    <property type="entry name" value="t_SNARE"/>
    <property type="match status" value="2"/>
</dbReference>
<comment type="similarity">
    <text evidence="1">Belongs to the SNAP-25 family.</text>
</comment>
<evidence type="ECO:0000256" key="5">
    <source>
        <dbReference type="ARBA" id="ARBA00023054"/>
    </source>
</evidence>
<dbReference type="GO" id="GO:0031629">
    <property type="term" value="P:synaptic vesicle fusion to presynaptic active zone membrane"/>
    <property type="evidence" value="ECO:0007669"/>
    <property type="project" value="TreeGrafter"/>
</dbReference>
<dbReference type="AlphaFoldDB" id="A0A7R8HAP7"/>
<dbReference type="GO" id="GO:0098793">
    <property type="term" value="C:presynapse"/>
    <property type="evidence" value="ECO:0007669"/>
    <property type="project" value="GOC"/>
</dbReference>
<dbReference type="GO" id="GO:0019905">
    <property type="term" value="F:syntaxin binding"/>
    <property type="evidence" value="ECO:0007669"/>
    <property type="project" value="TreeGrafter"/>
</dbReference>
<evidence type="ECO:0000256" key="4">
    <source>
        <dbReference type="ARBA" id="ARBA00023018"/>
    </source>
</evidence>
<accession>A0A7R8HAP7</accession>
<dbReference type="FunFam" id="1.20.5.110:FF:000018">
    <property type="entry name" value="Synaptosomal-associated protein"/>
    <property type="match status" value="1"/>
</dbReference>
<dbReference type="GO" id="GO:0016082">
    <property type="term" value="P:synaptic vesicle priming"/>
    <property type="evidence" value="ECO:0007669"/>
    <property type="project" value="TreeGrafter"/>
</dbReference>
<dbReference type="SUPFAM" id="SSF58038">
    <property type="entry name" value="SNARE fusion complex"/>
    <property type="match status" value="2"/>
</dbReference>
<dbReference type="Proteomes" id="UP000675881">
    <property type="component" value="Chromosome 6"/>
</dbReference>